<dbReference type="Gene3D" id="3.40.190.10">
    <property type="entry name" value="Periplasmic binding protein-like II"/>
    <property type="match status" value="3"/>
</dbReference>
<dbReference type="EMBL" id="CP017076">
    <property type="protein sequence ID" value="AOR79892.1"/>
    <property type="molecule type" value="Genomic_DNA"/>
</dbReference>
<geneLocation type="plasmid" evidence="4 5">
    <name>pSA1</name>
</geneLocation>
<name>A0A1D8ACR4_9SPHN</name>
<dbReference type="KEGG" id="nre:BES08_24405"/>
<feature type="chain" id="PRO_5009104950" description="PBP domain-containing protein" evidence="2">
    <location>
        <begin position="34"/>
        <end position="494"/>
    </location>
</feature>
<keyword evidence="5" id="KW-1185">Reference proteome</keyword>
<evidence type="ECO:0000313" key="4">
    <source>
        <dbReference type="EMBL" id="AOR79892.1"/>
    </source>
</evidence>
<dbReference type="Proteomes" id="UP000094626">
    <property type="component" value="Plasmid pSA1"/>
</dbReference>
<feature type="domain" description="PBP" evidence="3">
    <location>
        <begin position="200"/>
        <end position="461"/>
    </location>
</feature>
<keyword evidence="1 2" id="KW-0732">Signal</keyword>
<protein>
    <recommendedName>
        <fullName evidence="3">PBP domain-containing protein</fullName>
    </recommendedName>
</protein>
<dbReference type="SUPFAM" id="SSF53850">
    <property type="entry name" value="Periplasmic binding protein-like II"/>
    <property type="match status" value="1"/>
</dbReference>
<dbReference type="Pfam" id="PF12849">
    <property type="entry name" value="PBP_like_2"/>
    <property type="match status" value="1"/>
</dbReference>
<dbReference type="PANTHER" id="PTHR30570:SF6">
    <property type="entry name" value="PHOSPHATE-BINDING PROTEIN PSTS"/>
    <property type="match status" value="1"/>
</dbReference>
<reference evidence="5" key="1">
    <citation type="journal article" date="2017" name="J. Biotechnol.">
        <title>Complete genome sequence of Novosphingobium resinovorum SA1, a versatile xenobiotic-degrading bacterium capable of utilizing sulfanilic acid.</title>
        <authorList>
            <person name="Hegedus B."/>
            <person name="Kos P.B."/>
            <person name="Balint B."/>
            <person name="Maroti G."/>
            <person name="Gan H.M."/>
            <person name="Perei K."/>
            <person name="Rakhely G."/>
        </authorList>
    </citation>
    <scope>NUCLEOTIDE SEQUENCE [LARGE SCALE GENOMIC DNA]</scope>
    <source>
        <strain evidence="5">SA1</strain>
    </source>
</reference>
<organism evidence="4 5">
    <name type="scientific">Novosphingobium resinovorum</name>
    <dbReference type="NCBI Taxonomy" id="158500"/>
    <lineage>
        <taxon>Bacteria</taxon>
        <taxon>Pseudomonadati</taxon>
        <taxon>Pseudomonadota</taxon>
        <taxon>Alphaproteobacteria</taxon>
        <taxon>Sphingomonadales</taxon>
        <taxon>Sphingomonadaceae</taxon>
        <taxon>Novosphingobium</taxon>
    </lineage>
</organism>
<dbReference type="AlphaFoldDB" id="A0A1D8ACR4"/>
<sequence length="494" mass="51691">MGARGRESVQGEEVRRALGFALAAALLAGSASAQDSGPIPEAQPLLARYVLADGGLAIGGGPETDAVAAAASGLSPRIVGPAGAMPLLTQGTIALAVIPREMTVIERAAVRRFSGGLPLAVPVMQGLYLYARCDKDGAIDERVKPVLQALFSDHGQTRLKAVLAMYKPLDAAALTDARERIARLHGITIPRREAGYVAPDGSLSIIGSDTLTTIMPDMLAAYARHAPKVRFTADLRGSSTAMPALTAGTTIFAPMGRELWENDLDGFRQVKGYDPVRIRIAYAGHGPRANGKTPPAIYVNARNPLAGLSMAQVKRVFAAGAPGGDIADWSNLGAAAGAIHVYGARDDGGFGSAMRASKLDGLPFSARYQAMPSGKAILAAVAADPRGIGYATWIDAGEAPEGVRVLPLSARDGGPYVLPQAGKDRGAWPISYFLNIYVDKAPGRQIDPAAKGLLRFLLSNEGQAIIARHGEEDDGYVPLNGADLKAMRDLVETF</sequence>
<gene>
    <name evidence="4" type="ORF">BES08_24405</name>
</gene>
<keyword evidence="4" id="KW-0614">Plasmid</keyword>
<feature type="signal peptide" evidence="2">
    <location>
        <begin position="1"/>
        <end position="33"/>
    </location>
</feature>
<accession>A0A1D8ACR4</accession>
<evidence type="ECO:0000256" key="1">
    <source>
        <dbReference type="ARBA" id="ARBA00022729"/>
    </source>
</evidence>
<dbReference type="OrthoDB" id="4008270at2"/>
<dbReference type="InterPro" id="IPR050811">
    <property type="entry name" value="Phosphate_ABC_transporter"/>
</dbReference>
<dbReference type="InterPro" id="IPR024370">
    <property type="entry name" value="PBP_domain"/>
</dbReference>
<dbReference type="PANTHER" id="PTHR30570">
    <property type="entry name" value="PERIPLASMIC PHOSPHATE BINDING COMPONENT OF PHOSPHATE ABC TRANSPORTER"/>
    <property type="match status" value="1"/>
</dbReference>
<evidence type="ECO:0000256" key="2">
    <source>
        <dbReference type="SAM" id="SignalP"/>
    </source>
</evidence>
<evidence type="ECO:0000313" key="5">
    <source>
        <dbReference type="Proteomes" id="UP000094626"/>
    </source>
</evidence>
<proteinExistence type="predicted"/>
<evidence type="ECO:0000259" key="3">
    <source>
        <dbReference type="Pfam" id="PF12849"/>
    </source>
</evidence>